<reference evidence="4 5" key="1">
    <citation type="submission" date="2016-07" db="EMBL/GenBank/DDBJ databases">
        <title>Pervasive Adenine N6-methylation of Active Genes in Fungi.</title>
        <authorList>
            <consortium name="DOE Joint Genome Institute"/>
            <person name="Mondo S.J."/>
            <person name="Dannebaum R.O."/>
            <person name="Kuo R.C."/>
            <person name="Labutti K."/>
            <person name="Haridas S."/>
            <person name="Kuo A."/>
            <person name="Salamov A."/>
            <person name="Ahrendt S.R."/>
            <person name="Lipzen A."/>
            <person name="Sullivan W."/>
            <person name="Andreopoulos W.B."/>
            <person name="Clum A."/>
            <person name="Lindquist E."/>
            <person name="Daum C."/>
            <person name="Ramamoorthy G.K."/>
            <person name="Gryganskyi A."/>
            <person name="Culley D."/>
            <person name="Magnuson J.K."/>
            <person name="James T.Y."/>
            <person name="O'Malley M.A."/>
            <person name="Stajich J.E."/>
            <person name="Spatafora J.W."/>
            <person name="Visel A."/>
            <person name="Grigoriev I.V."/>
        </authorList>
    </citation>
    <scope>NUCLEOTIDE SEQUENCE [LARGE SCALE GENOMIC DNA]</scope>
    <source>
        <strain evidence="4 5">68-887.2</strain>
    </source>
</reference>
<evidence type="ECO:0000313" key="5">
    <source>
        <dbReference type="Proteomes" id="UP000193986"/>
    </source>
</evidence>
<feature type="compositionally biased region" description="Acidic residues" evidence="1">
    <location>
        <begin position="282"/>
        <end position="291"/>
    </location>
</feature>
<dbReference type="GO" id="GO:0005783">
    <property type="term" value="C:endoplasmic reticulum"/>
    <property type="evidence" value="ECO:0007669"/>
    <property type="project" value="TreeGrafter"/>
</dbReference>
<dbReference type="InterPro" id="IPR038967">
    <property type="entry name" value="Dsc4-like"/>
</dbReference>
<keyword evidence="5" id="KW-1185">Reference proteome</keyword>
<evidence type="ECO:0000313" key="4">
    <source>
        <dbReference type="EMBL" id="ORY33122.1"/>
    </source>
</evidence>
<feature type="region of interest" description="Disordered" evidence="1">
    <location>
        <begin position="163"/>
        <end position="220"/>
    </location>
</feature>
<feature type="transmembrane region" description="Helical" evidence="2">
    <location>
        <begin position="105"/>
        <end position="125"/>
    </location>
</feature>
<dbReference type="AlphaFoldDB" id="A0A1Y2BE71"/>
<dbReference type="Pfam" id="PF08508">
    <property type="entry name" value="DUF1746"/>
    <property type="match status" value="1"/>
</dbReference>
<protein>
    <recommendedName>
        <fullName evidence="3">DUF1746 domain-containing protein</fullName>
    </recommendedName>
</protein>
<evidence type="ECO:0000256" key="2">
    <source>
        <dbReference type="SAM" id="Phobius"/>
    </source>
</evidence>
<feature type="region of interest" description="Disordered" evidence="1">
    <location>
        <begin position="252"/>
        <end position="333"/>
    </location>
</feature>
<dbReference type="Proteomes" id="UP000193986">
    <property type="component" value="Unassembled WGS sequence"/>
</dbReference>
<name>A0A1Y2BE71_9TREE</name>
<dbReference type="EMBL" id="MCFC01000007">
    <property type="protein sequence ID" value="ORY33122.1"/>
    <property type="molecule type" value="Genomic_DNA"/>
</dbReference>
<evidence type="ECO:0000256" key="1">
    <source>
        <dbReference type="SAM" id="MobiDB-lite"/>
    </source>
</evidence>
<sequence length="333" mass="35740">MVYAPQRRHAVSSLAMTTHALGLLQHLYTPNLLILAARLLAQVQLTVASVVHPTRSLLALGAMLILMNFTAALLHLLDFVGGMNGGKGLMLDFIGQSNPASLTRVLLLDLLLLVLQLTALVISFITNHGDNLPSSSHFPLDDLLLPPDDSHFTSTVLQDEADFDLEEGKAHRRRRQSRGPYEAVESNTEVWLDEDEDIPEAGPSRRSSERTKLLSTSAPKRRRLREPPLIFSLSLSHLINLIVYLPSPNPPPRAFSGGTPSATPPQTPGGTSPLLATTDLPTDGESDEENDAAGARSPSGRRARRSRGAAGVVGDIGPIPGEYRTGTGRGDGG</sequence>
<accession>A0A1Y2BE71</accession>
<feature type="transmembrane region" description="Helical" evidence="2">
    <location>
        <begin position="58"/>
        <end position="77"/>
    </location>
</feature>
<keyword evidence="2" id="KW-0472">Membrane</keyword>
<comment type="caution">
    <text evidence="4">The sequence shown here is derived from an EMBL/GenBank/DDBJ whole genome shotgun (WGS) entry which is preliminary data.</text>
</comment>
<dbReference type="InterPro" id="IPR013715">
    <property type="entry name" value="DUF1746"/>
</dbReference>
<keyword evidence="2" id="KW-1133">Transmembrane helix</keyword>
<keyword evidence="2" id="KW-0812">Transmembrane</keyword>
<dbReference type="PANTHER" id="PTHR39405:SF1">
    <property type="entry name" value="DSC E3 UBIQUITIN LIGASE COMPLEX SUBUNIT 4"/>
    <property type="match status" value="1"/>
</dbReference>
<dbReference type="OrthoDB" id="2595285at2759"/>
<evidence type="ECO:0000259" key="3">
    <source>
        <dbReference type="Pfam" id="PF08508"/>
    </source>
</evidence>
<gene>
    <name evidence="4" type="ORF">BCR39DRAFT_521365</name>
</gene>
<organism evidence="4 5">
    <name type="scientific">Naematelia encephala</name>
    <dbReference type="NCBI Taxonomy" id="71784"/>
    <lineage>
        <taxon>Eukaryota</taxon>
        <taxon>Fungi</taxon>
        <taxon>Dikarya</taxon>
        <taxon>Basidiomycota</taxon>
        <taxon>Agaricomycotina</taxon>
        <taxon>Tremellomycetes</taxon>
        <taxon>Tremellales</taxon>
        <taxon>Naemateliaceae</taxon>
        <taxon>Naematelia</taxon>
    </lineage>
</organism>
<dbReference type="InParanoid" id="A0A1Y2BE71"/>
<dbReference type="GO" id="GO:0044695">
    <property type="term" value="C:Dsc E3 ubiquitin ligase complex"/>
    <property type="evidence" value="ECO:0007669"/>
    <property type="project" value="InterPro"/>
</dbReference>
<dbReference type="STRING" id="71784.A0A1Y2BE71"/>
<proteinExistence type="predicted"/>
<feature type="domain" description="DUF1746" evidence="3">
    <location>
        <begin position="26"/>
        <end position="117"/>
    </location>
</feature>
<dbReference type="GO" id="GO:0032933">
    <property type="term" value="P:SREBP signaling pathway"/>
    <property type="evidence" value="ECO:0007669"/>
    <property type="project" value="InterPro"/>
</dbReference>
<dbReference type="PANTHER" id="PTHR39405">
    <property type="entry name" value="DSC E3 UBIQUITIN LIGASE COMPLEX SUBUNIT 4"/>
    <property type="match status" value="1"/>
</dbReference>